<evidence type="ECO:0000313" key="6">
    <source>
        <dbReference type="Proteomes" id="UP000598174"/>
    </source>
</evidence>
<dbReference type="Gene3D" id="3.40.710.10">
    <property type="entry name" value="DD-peptidase/beta-lactamase superfamily"/>
    <property type="match status" value="2"/>
</dbReference>
<dbReference type="GO" id="GO:0004185">
    <property type="term" value="F:serine-type carboxypeptidase activity"/>
    <property type="evidence" value="ECO:0007669"/>
    <property type="project" value="InterPro"/>
</dbReference>
<dbReference type="EMBL" id="BOMM01000001">
    <property type="protein sequence ID" value="GIE08228.1"/>
    <property type="molecule type" value="Genomic_DNA"/>
</dbReference>
<dbReference type="InterPro" id="IPR012338">
    <property type="entry name" value="Beta-lactam/transpept-like"/>
</dbReference>
<keyword evidence="4" id="KW-0812">Transmembrane</keyword>
<dbReference type="GO" id="GO:0006508">
    <property type="term" value="P:proteolysis"/>
    <property type="evidence" value="ECO:0007669"/>
    <property type="project" value="InterPro"/>
</dbReference>
<gene>
    <name evidence="5" type="ORF">Afe05nite_00680</name>
</gene>
<reference evidence="5" key="1">
    <citation type="submission" date="2021-01" db="EMBL/GenBank/DDBJ databases">
        <title>Whole genome shotgun sequence of Actinoplanes ferrugineus NBRC 15555.</title>
        <authorList>
            <person name="Komaki H."/>
            <person name="Tamura T."/>
        </authorList>
    </citation>
    <scope>NUCLEOTIDE SEQUENCE</scope>
    <source>
        <strain evidence="5">NBRC 15555</strain>
    </source>
</reference>
<accession>A0A919IUB3</accession>
<feature type="region of interest" description="Disordered" evidence="3">
    <location>
        <begin position="124"/>
        <end position="147"/>
    </location>
</feature>
<keyword evidence="4" id="KW-0472">Membrane</keyword>
<proteinExistence type="inferred from homology"/>
<dbReference type="PANTHER" id="PTHR30023">
    <property type="entry name" value="D-ALANYL-D-ALANINE CARBOXYPEPTIDASE"/>
    <property type="match status" value="1"/>
</dbReference>
<keyword evidence="2" id="KW-0378">Hydrolase</keyword>
<dbReference type="Pfam" id="PF02113">
    <property type="entry name" value="Peptidase_S13"/>
    <property type="match status" value="2"/>
</dbReference>
<dbReference type="GO" id="GO:0000270">
    <property type="term" value="P:peptidoglycan metabolic process"/>
    <property type="evidence" value="ECO:0007669"/>
    <property type="project" value="TreeGrafter"/>
</dbReference>
<feature type="region of interest" description="Disordered" evidence="3">
    <location>
        <begin position="1"/>
        <end position="98"/>
    </location>
</feature>
<keyword evidence="6" id="KW-1185">Reference proteome</keyword>
<organism evidence="5 6">
    <name type="scientific">Paractinoplanes ferrugineus</name>
    <dbReference type="NCBI Taxonomy" id="113564"/>
    <lineage>
        <taxon>Bacteria</taxon>
        <taxon>Bacillati</taxon>
        <taxon>Actinomycetota</taxon>
        <taxon>Actinomycetes</taxon>
        <taxon>Micromonosporales</taxon>
        <taxon>Micromonosporaceae</taxon>
        <taxon>Paractinoplanes</taxon>
    </lineage>
</organism>
<evidence type="ECO:0000313" key="5">
    <source>
        <dbReference type="EMBL" id="GIE08228.1"/>
    </source>
</evidence>
<dbReference type="InterPro" id="IPR000667">
    <property type="entry name" value="Peptidase_S13"/>
</dbReference>
<dbReference type="Proteomes" id="UP000598174">
    <property type="component" value="Unassembled WGS sequence"/>
</dbReference>
<feature type="transmembrane region" description="Helical" evidence="4">
    <location>
        <begin position="153"/>
        <end position="173"/>
    </location>
</feature>
<dbReference type="PRINTS" id="PR00922">
    <property type="entry name" value="DADACBPTASE3"/>
</dbReference>
<evidence type="ECO:0000256" key="2">
    <source>
        <dbReference type="ARBA" id="ARBA00022801"/>
    </source>
</evidence>
<protein>
    <recommendedName>
        <fullName evidence="7">D-alanyl-D-alanine carboxypeptidase/D-alanyl-D-alanine-endopeptidase (Penicillin-binding protein 4)</fullName>
    </recommendedName>
</protein>
<evidence type="ECO:0000256" key="4">
    <source>
        <dbReference type="SAM" id="Phobius"/>
    </source>
</evidence>
<comment type="caution">
    <text evidence="5">The sequence shown here is derived from an EMBL/GenBank/DDBJ whole genome shotgun (WGS) entry which is preliminary data.</text>
</comment>
<feature type="compositionally biased region" description="Low complexity" evidence="3">
    <location>
        <begin position="85"/>
        <end position="94"/>
    </location>
</feature>
<evidence type="ECO:0000256" key="1">
    <source>
        <dbReference type="ARBA" id="ARBA00006096"/>
    </source>
</evidence>
<name>A0A919IUB3_9ACTN</name>
<comment type="similarity">
    <text evidence="1">Belongs to the peptidase S13 family.</text>
</comment>
<evidence type="ECO:0008006" key="7">
    <source>
        <dbReference type="Google" id="ProtNLM"/>
    </source>
</evidence>
<sequence length="608" mass="61275">MTGKYELGWTKRAENQLMRPENPGANRPDPATPRAGNAGRARVPAHPGSETGQPPLPATGPWAAPPAAPLTSPSDAPLTAPPAGPSAGSSGWAGADRRAAEVRGLGEPGGAGGFGAFAAGPGRAGATAVGSDGGRPERHGSVGRSRTDKRRRWIAWLAVAVVLVLGLGVVAVVRPGPVDRMLGGGAAPSGAAVSRTPDPTPSAVLAPAGAVGTAPDPWKVKAALDPLMTSVALGTEVHASVIDAASGKVLYERNADVPATPASTTKLLTAATVLAARGPAYRLTTRAVAGSAGEVVLVGGGDPTLSVDAKALFPGAARLDELATQVKKSLAGVAPTRVIVDTTLFSGPETASGWAPDDISPLGQVARIQPLMTNGGRIKPVHNEHGGDPRYPDPAIGAGKAFAKMLGVTTVVRGRAPAGARELGAVQSPPLVQITDWMLEQSDNTIADVLARQVAIAAGKPATFDGATEAIIAKLRDLGLPNDEADLYDGSGLSRHNGISPALLTHLLTLAAGGQQPALTGIFGGLPVAGWSGTLEDRFAAPKPNQVARGLVRAKTGTLSGVNTMAGQVLTADGRLLVFAMMASGSANAYTAKAALDRVPARLVQCGC</sequence>
<dbReference type="SUPFAM" id="SSF56601">
    <property type="entry name" value="beta-lactamase/transpeptidase-like"/>
    <property type="match status" value="1"/>
</dbReference>
<dbReference type="PANTHER" id="PTHR30023:SF0">
    <property type="entry name" value="PENICILLIN-SENSITIVE CARBOXYPEPTIDASE A"/>
    <property type="match status" value="1"/>
</dbReference>
<feature type="compositionally biased region" description="Low complexity" evidence="3">
    <location>
        <begin position="69"/>
        <end position="78"/>
    </location>
</feature>
<evidence type="ECO:0000256" key="3">
    <source>
        <dbReference type="SAM" id="MobiDB-lite"/>
    </source>
</evidence>
<keyword evidence="4" id="KW-1133">Transmembrane helix</keyword>
<dbReference type="NCBIfam" id="TIGR00666">
    <property type="entry name" value="PBP4"/>
    <property type="match status" value="1"/>
</dbReference>
<dbReference type="AlphaFoldDB" id="A0A919IUB3"/>
<feature type="compositionally biased region" description="Pro residues" evidence="3">
    <location>
        <begin position="54"/>
        <end position="68"/>
    </location>
</feature>